<organism evidence="3 4">
    <name type="scientific">Dictyobacter alpinus</name>
    <dbReference type="NCBI Taxonomy" id="2014873"/>
    <lineage>
        <taxon>Bacteria</taxon>
        <taxon>Bacillati</taxon>
        <taxon>Chloroflexota</taxon>
        <taxon>Ktedonobacteria</taxon>
        <taxon>Ktedonobacterales</taxon>
        <taxon>Dictyobacteraceae</taxon>
        <taxon>Dictyobacter</taxon>
    </lineage>
</organism>
<dbReference type="GO" id="GO:0046872">
    <property type="term" value="F:metal ion binding"/>
    <property type="evidence" value="ECO:0007669"/>
    <property type="project" value="UniProtKB-KW"/>
</dbReference>
<dbReference type="Gene3D" id="1.20.120.450">
    <property type="entry name" value="dinb family like domain"/>
    <property type="match status" value="1"/>
</dbReference>
<dbReference type="InterPro" id="IPR034660">
    <property type="entry name" value="DinB/YfiT-like"/>
</dbReference>
<evidence type="ECO:0000313" key="4">
    <source>
        <dbReference type="Proteomes" id="UP000287171"/>
    </source>
</evidence>
<keyword evidence="4" id="KW-1185">Reference proteome</keyword>
<dbReference type="RefSeq" id="WP_161982420.1">
    <property type="nucleotide sequence ID" value="NZ_BIFT01000002.1"/>
</dbReference>
<dbReference type="InterPro" id="IPR007837">
    <property type="entry name" value="DinB"/>
</dbReference>
<comment type="caution">
    <text evidence="3">The sequence shown here is derived from an EMBL/GenBank/DDBJ whole genome shotgun (WGS) entry which is preliminary data.</text>
</comment>
<keyword evidence="2" id="KW-0479">Metal-binding</keyword>
<sequence>MTEQVYPLATFYKPGWENYQHAMVKTIASLSSEQLARSVAPHGVSIGELLARMIGTRVNWFFAWMGEENAAMAAIDRWASSDESAMPAVAELVTMFEETWHVISRALDRWTPADLEQLIAPPASQQAWRRNHGQEEEPSHTRQWIVWHVMEQEIHHGGELSLALGAYGVDSFYTW</sequence>
<comment type="similarity">
    <text evidence="1">Belongs to the DinB family.</text>
</comment>
<name>A0A402BEM3_9CHLR</name>
<protein>
    <recommendedName>
        <fullName evidence="5">Damage-inducible protein DinB</fullName>
    </recommendedName>
</protein>
<gene>
    <name evidence="3" type="ORF">KDA_53170</name>
</gene>
<dbReference type="SUPFAM" id="SSF109854">
    <property type="entry name" value="DinB/YfiT-like putative metalloenzymes"/>
    <property type="match status" value="1"/>
</dbReference>
<evidence type="ECO:0000313" key="3">
    <source>
        <dbReference type="EMBL" id="GCE29833.1"/>
    </source>
</evidence>
<dbReference type="Proteomes" id="UP000287171">
    <property type="component" value="Unassembled WGS sequence"/>
</dbReference>
<accession>A0A402BEM3</accession>
<reference evidence="4" key="1">
    <citation type="submission" date="2018-12" db="EMBL/GenBank/DDBJ databases">
        <title>Tengunoibacter tsumagoiensis gen. nov., sp. nov., Dictyobacter kobayashii sp. nov., D. alpinus sp. nov., and D. joshuensis sp. nov. and description of Dictyobacteraceae fam. nov. within the order Ktedonobacterales isolated from Tengu-no-mugimeshi.</title>
        <authorList>
            <person name="Wang C.M."/>
            <person name="Zheng Y."/>
            <person name="Sakai Y."/>
            <person name="Toyoda A."/>
            <person name="Minakuchi Y."/>
            <person name="Abe K."/>
            <person name="Yokota A."/>
            <person name="Yabe S."/>
        </authorList>
    </citation>
    <scope>NUCLEOTIDE SEQUENCE [LARGE SCALE GENOMIC DNA]</scope>
    <source>
        <strain evidence="4">Uno16</strain>
    </source>
</reference>
<proteinExistence type="inferred from homology"/>
<evidence type="ECO:0000256" key="2">
    <source>
        <dbReference type="ARBA" id="ARBA00022723"/>
    </source>
</evidence>
<dbReference type="AlphaFoldDB" id="A0A402BEM3"/>
<dbReference type="EMBL" id="BIFT01000002">
    <property type="protein sequence ID" value="GCE29833.1"/>
    <property type="molecule type" value="Genomic_DNA"/>
</dbReference>
<evidence type="ECO:0000256" key="1">
    <source>
        <dbReference type="ARBA" id="ARBA00008635"/>
    </source>
</evidence>
<evidence type="ECO:0008006" key="5">
    <source>
        <dbReference type="Google" id="ProtNLM"/>
    </source>
</evidence>
<dbReference type="Pfam" id="PF05163">
    <property type="entry name" value="DinB"/>
    <property type="match status" value="1"/>
</dbReference>